<dbReference type="FunFam" id="1.20.58.830:FF:000017">
    <property type="entry name" value="Erythrocyte membrane protein 1, PfEMP1"/>
    <property type="match status" value="1"/>
</dbReference>
<evidence type="ECO:0000313" key="5">
    <source>
        <dbReference type="Proteomes" id="UP000030699"/>
    </source>
</evidence>
<feature type="region of interest" description="Disordered" evidence="1">
    <location>
        <begin position="1304"/>
        <end position="1351"/>
    </location>
</feature>
<dbReference type="FunFam" id="1.20.58.830:FF:000021">
    <property type="entry name" value="Erythrocyte membrane protein 1, PfEMP1"/>
    <property type="match status" value="1"/>
</dbReference>
<feature type="compositionally biased region" description="Low complexity" evidence="1">
    <location>
        <begin position="1144"/>
        <end position="1158"/>
    </location>
</feature>
<dbReference type="Pfam" id="PF22672">
    <property type="entry name" value="DBL_C"/>
    <property type="match status" value="1"/>
</dbReference>
<feature type="domain" description="Duffy-antigen binding" evidence="2">
    <location>
        <begin position="1103"/>
        <end position="1314"/>
    </location>
</feature>
<feature type="compositionally biased region" description="Pro residues" evidence="1">
    <location>
        <begin position="980"/>
        <end position="992"/>
    </location>
</feature>
<proteinExistence type="predicted"/>
<dbReference type="EMBL" id="KI925491">
    <property type="protein sequence ID" value="ETW51310.1"/>
    <property type="molecule type" value="Genomic_DNA"/>
</dbReference>
<evidence type="ECO:0000313" key="4">
    <source>
        <dbReference type="EMBL" id="ETW51310.1"/>
    </source>
</evidence>
<feature type="non-terminal residue" evidence="4">
    <location>
        <position position="1351"/>
    </location>
</feature>
<dbReference type="Pfam" id="PF05424">
    <property type="entry name" value="Duffy_binding"/>
    <property type="match status" value="3"/>
</dbReference>
<dbReference type="GO" id="GO:0046789">
    <property type="term" value="F:host cell surface receptor binding"/>
    <property type="evidence" value="ECO:0007669"/>
    <property type="project" value="InterPro"/>
</dbReference>
<evidence type="ECO:0000259" key="2">
    <source>
        <dbReference type="Pfam" id="PF05424"/>
    </source>
</evidence>
<dbReference type="InterPro" id="IPR054595">
    <property type="entry name" value="DBL_C"/>
</dbReference>
<dbReference type="Gene3D" id="1.20.58.830">
    <property type="match status" value="3"/>
</dbReference>
<feature type="domain" description="Duffy-antigen binding" evidence="2">
    <location>
        <begin position="224"/>
        <end position="380"/>
    </location>
</feature>
<feature type="compositionally biased region" description="Polar residues" evidence="1">
    <location>
        <begin position="933"/>
        <end position="945"/>
    </location>
</feature>
<dbReference type="InterPro" id="IPR042202">
    <property type="entry name" value="Duffy-ag-bd_sf"/>
</dbReference>
<dbReference type="SUPFAM" id="SSF140924">
    <property type="entry name" value="Duffy binding domain-like"/>
    <property type="match status" value="4"/>
</dbReference>
<sequence>MTEWSEWYCKIQKKEYDTLQNACRECRSKGGKCMNGDNNCETCTQACKEYAKNIKPWEKQWDKIKEKYKTLYDKAKNDDTSSTEGSKDEKDVVDFLKKLYQQNKENNNIYSTAARYIHQEAKYLDCKTQTEFCEKENGDNSTSAGKENEKYAFKKPPPEYQQACNCNENVTPRPPALSNVCNTVKEHIGKNNGTQEIDNCKPKTEGTYPKWKCGDADLVTDDNVCMPPRRQKLCIIKLQYLGGTSKNDLREAFIKCAAAETFLLWHKYKEDKQKEFPSKTLHEVVQNQLNGGIIPEEFKRQMFYTFGDFRDMCLGTDISKKGDVTRGVGKVEKNIDDVFLKDGQKNDKTERKNWWDRIKENVWEGMLCGLSHHIKNGKKEELTIKTEYNYETVTFDGTTKLEEFAKRPQFLRWFTEWGEEFCKKRKEQVDILKGKCPDDTCRKGDDVKQKCTKACAEYTSWLTKWKENYQKQSQKYTDDKGQQLYKNIDDVTNSDHAYEYLGKKLTNITCSNGSTNENCVYKCMDNKSEESSMPASLDKEPQEVKGKCSCTPPPTKPEVPPAKVPSACEIVKGILTGKNENHFIGNCKRKDYQGKAYPGWNCDTEIHTKHIGACMPPRRQKLCIHFLAHPSEITKIDTQDILREAFIKSAAAETFFSWIYYKKTSSKGNDLDNTLKGGTIPPEYLRLMFYTFGDYRDFLFGTDISKNHGKESKLKEQIDTLFPTDGRTQNGLSREAWWQNYGSHIWKAMLCALEKIAGNKDKLTGHQSKYQYNSVKFSDNRNGPDLETFAKRPQFLRWFTEWGEHFCREQKKQLDILKKKCPKETCTNEGKKKECSDACKAYKEWLQTWKEHYEKQKIKYENDKDSYTNDPDTKQSPQAYQYLNKKLEKICPSGNTSANCEYKCMKYPSSQNNNNMPASLDDTPSDYKDTCECTKSQASSRNFSVRSERGDQGQRPRPARPSPPPDPRQSLARSERPPEEIPPPAQQRPSTPPKESVARILRPLDPGKEFEDDSSEEEEEEEEEKEEEPAKEDTADGEVDGEPAPPTPAPTDHKLNVCSIVKDILTGKGNLNDACDLKYNKGKNYGWKCVAPSGSKSDASGSICVPPRRRKLYIGRLTQWASDEATKRSKSLKTSGGQQTQQHTAASNSTLTTTATTKETPEASLRRAFVESAAVETFFAWHEYKMEKEKEKEEKNTADGTVYKRSDDNEEAQNQLKNGVIPEEFKRQMFYTLGDYRDICVGNVPSGIDTVIGKDTMEKIKTAIESVSKPSVPPNSEKLKSWWKQHAESIWNAMVCALTYDTNTASGQTPTQNEQVKKELLESDGKKPKTKTNNGQQDYTYGGVRLEDENS</sequence>
<protein>
    <recommendedName>
        <fullName evidence="6">Duffy-binding-like domain-containing protein</fullName>
    </recommendedName>
</protein>
<organism evidence="4 5">
    <name type="scientific">Plasmodium falciparum MaliPS096_E11</name>
    <dbReference type="NCBI Taxonomy" id="1036727"/>
    <lineage>
        <taxon>Eukaryota</taxon>
        <taxon>Sar</taxon>
        <taxon>Alveolata</taxon>
        <taxon>Apicomplexa</taxon>
        <taxon>Aconoidasida</taxon>
        <taxon>Haemosporida</taxon>
        <taxon>Plasmodiidae</taxon>
        <taxon>Plasmodium</taxon>
        <taxon>Plasmodium (Laverania)</taxon>
    </lineage>
</organism>
<feature type="domain" description="Duffy-binding-like" evidence="3">
    <location>
        <begin position="801"/>
        <end position="912"/>
    </location>
</feature>
<evidence type="ECO:0000259" key="3">
    <source>
        <dbReference type="Pfam" id="PF22672"/>
    </source>
</evidence>
<dbReference type="InterPro" id="IPR008602">
    <property type="entry name" value="Duffy-antigen-binding"/>
</dbReference>
<reference evidence="4 5" key="2">
    <citation type="submission" date="2013-02" db="EMBL/GenBank/DDBJ databases">
        <title>The Genome Sequence of Plasmodium falciparum MaliPS096_E11.</title>
        <authorList>
            <consortium name="The Broad Institute Genome Sequencing Platform"/>
            <consortium name="The Broad Institute Genome Sequencing Center for Infectious Disease"/>
            <person name="Neafsey D."/>
            <person name="Cheeseman I."/>
            <person name="Volkman S."/>
            <person name="Adams J."/>
            <person name="Walker B."/>
            <person name="Young S.K."/>
            <person name="Zeng Q."/>
            <person name="Gargeya S."/>
            <person name="Fitzgerald M."/>
            <person name="Haas B."/>
            <person name="Abouelleil A."/>
            <person name="Alvarado L."/>
            <person name="Arachchi H.M."/>
            <person name="Berlin A.M."/>
            <person name="Chapman S.B."/>
            <person name="Dewar J."/>
            <person name="Goldberg J."/>
            <person name="Griggs A."/>
            <person name="Gujja S."/>
            <person name="Hansen M."/>
            <person name="Howarth C."/>
            <person name="Imamovic A."/>
            <person name="Larimer J."/>
            <person name="McCowan C."/>
            <person name="Murphy C."/>
            <person name="Neiman D."/>
            <person name="Pearson M."/>
            <person name="Priest M."/>
            <person name="Roberts A."/>
            <person name="Saif S."/>
            <person name="Shea T."/>
            <person name="Sisk P."/>
            <person name="Sykes S."/>
            <person name="Wortman J."/>
            <person name="Nusbaum C."/>
            <person name="Birren B."/>
        </authorList>
    </citation>
    <scope>NUCLEOTIDE SEQUENCE [LARGE SCALE GENOMIC DNA]</scope>
    <source>
        <strain evidence="4 5">MaliPS096_E11</strain>
    </source>
</reference>
<reference evidence="4 5" key="1">
    <citation type="submission" date="2013-02" db="EMBL/GenBank/DDBJ databases">
        <title>The Genome Annotation of Plasmodium falciparum MaliPS096_E11.</title>
        <authorList>
            <consortium name="The Broad Institute Genome Sequencing Platform"/>
            <consortium name="The Broad Institute Genome Sequencing Center for Infectious Disease"/>
            <person name="Neafsey D."/>
            <person name="Hoffman S."/>
            <person name="Volkman S."/>
            <person name="Rosenthal P."/>
            <person name="Walker B."/>
            <person name="Young S.K."/>
            <person name="Zeng Q."/>
            <person name="Gargeya S."/>
            <person name="Fitzgerald M."/>
            <person name="Haas B."/>
            <person name="Abouelleil A."/>
            <person name="Allen A.W."/>
            <person name="Alvarado L."/>
            <person name="Arachchi H.M."/>
            <person name="Berlin A.M."/>
            <person name="Chapman S.B."/>
            <person name="Gainer-Dewar J."/>
            <person name="Goldberg J."/>
            <person name="Griggs A."/>
            <person name="Gujja S."/>
            <person name="Hansen M."/>
            <person name="Howarth C."/>
            <person name="Imamovic A."/>
            <person name="Ireland A."/>
            <person name="Larimer J."/>
            <person name="McCowan C."/>
            <person name="Murphy C."/>
            <person name="Pearson M."/>
            <person name="Poon T.W."/>
            <person name="Priest M."/>
            <person name="Roberts A."/>
            <person name="Saif S."/>
            <person name="Shea T."/>
            <person name="Sisk P."/>
            <person name="Sykes S."/>
            <person name="Wortman J."/>
            <person name="Nusbaum C."/>
            <person name="Birren B."/>
        </authorList>
    </citation>
    <scope>NUCLEOTIDE SEQUENCE [LARGE SCALE GENOMIC DNA]</scope>
    <source>
        <strain evidence="4 5">MaliPS096_E11</strain>
    </source>
</reference>
<feature type="compositionally biased region" description="Polar residues" evidence="1">
    <location>
        <begin position="1304"/>
        <end position="1314"/>
    </location>
</feature>
<feature type="region of interest" description="Disordered" evidence="1">
    <location>
        <begin position="911"/>
        <end position="1054"/>
    </location>
</feature>
<accession>A0A024WX55</accession>
<evidence type="ECO:0000256" key="1">
    <source>
        <dbReference type="SAM" id="MobiDB-lite"/>
    </source>
</evidence>
<feature type="compositionally biased region" description="Polar residues" evidence="1">
    <location>
        <begin position="1132"/>
        <end position="1143"/>
    </location>
</feature>
<feature type="compositionally biased region" description="Basic and acidic residues" evidence="1">
    <location>
        <begin position="1315"/>
        <end position="1327"/>
    </location>
</feature>
<evidence type="ECO:0008006" key="6">
    <source>
        <dbReference type="Google" id="ProtNLM"/>
    </source>
</evidence>
<gene>
    <name evidence="4" type="ORF">PFMALIP_00639</name>
</gene>
<dbReference type="Proteomes" id="UP000030699">
    <property type="component" value="Unassembled WGS sequence"/>
</dbReference>
<name>A0A024WX55_PLAFA</name>
<dbReference type="FunFam" id="1.20.1310.20:FF:000012">
    <property type="entry name" value="Erythrocyte membrane protein 1, PfEMP1"/>
    <property type="match status" value="1"/>
</dbReference>
<feature type="domain" description="Duffy-antigen binding" evidence="2">
    <location>
        <begin position="612"/>
        <end position="780"/>
    </location>
</feature>
<dbReference type="GO" id="GO:0016020">
    <property type="term" value="C:membrane"/>
    <property type="evidence" value="ECO:0007669"/>
    <property type="project" value="InterPro"/>
</dbReference>
<feature type="compositionally biased region" description="Acidic residues" evidence="1">
    <location>
        <begin position="1010"/>
        <end position="1041"/>
    </location>
</feature>
<dbReference type="Gene3D" id="1.20.1310.20">
    <property type="entry name" value="Duffy-antigen binding domain"/>
    <property type="match status" value="3"/>
</dbReference>
<feature type="region of interest" description="Disordered" evidence="1">
    <location>
        <begin position="1123"/>
        <end position="1164"/>
    </location>
</feature>